<dbReference type="InterPro" id="IPR034593">
    <property type="entry name" value="DgoD-like"/>
</dbReference>
<dbReference type="Pfam" id="PF13378">
    <property type="entry name" value="MR_MLE_C"/>
    <property type="match status" value="1"/>
</dbReference>
<dbReference type="RefSeq" id="WP_200875486.1">
    <property type="nucleotide sequence ID" value="NZ_JMQM01000001.1"/>
</dbReference>
<dbReference type="CDD" id="cd03316">
    <property type="entry name" value="MR_like"/>
    <property type="match status" value="1"/>
</dbReference>
<dbReference type="Pfam" id="PF02746">
    <property type="entry name" value="MR_MLE_N"/>
    <property type="match status" value="1"/>
</dbReference>
<dbReference type="InterPro" id="IPR036849">
    <property type="entry name" value="Enolase-like_C_sf"/>
</dbReference>
<keyword evidence="1" id="KW-0456">Lyase</keyword>
<evidence type="ECO:0000256" key="1">
    <source>
        <dbReference type="ARBA" id="ARBA00023239"/>
    </source>
</evidence>
<sequence>MMEKQIIKRPYDSAFTIKRIDAWACRAPITSGSVTTSFGIMRDRPAVFVRIEDDQGCFGWGEIFANWPAAGAEHRVNLLMDDIADLAIGQLWQAPEEMFWSLDAKTQVRAIQCGEQGPFAHAIAGLDIAAWDLVSRRAGLPLAKAINANAHQHVPIYASGIQIGTAQAEIEKARKAGFDAFKVKVGFGTDDANRLMELSKTIYATERLFADANQAWALAEAKAFLQSTHSVSLGWVEEPLRVDDTPQNWAELAALGVPLAGGENMAGKREFANALASGSYSFLQPDVAKWGGITGCHEVARDIVQAGRIYCPHFLGGGIGLVASAHLLAAVGGSGLLEVDFNPNILRTGFSQVPERINNGFWAIGSEPGIGITSLPDAVLTTASLVRFCFV</sequence>
<dbReference type="Gene3D" id="3.30.390.10">
    <property type="entry name" value="Enolase-like, N-terminal domain"/>
    <property type="match status" value="1"/>
</dbReference>
<feature type="domain" description="Mandelate racemase/muconate lactonizing enzyme C-terminal" evidence="2">
    <location>
        <begin position="163"/>
        <end position="258"/>
    </location>
</feature>
<dbReference type="SFLD" id="SFLDS00001">
    <property type="entry name" value="Enolase"/>
    <property type="match status" value="1"/>
</dbReference>
<dbReference type="Gene3D" id="3.20.20.120">
    <property type="entry name" value="Enolase-like C-terminal domain"/>
    <property type="match status" value="1"/>
</dbReference>
<dbReference type="InterPro" id="IPR013341">
    <property type="entry name" value="Mandelate_racemase_N_dom"/>
</dbReference>
<dbReference type="AlphaFoldDB" id="A0A084U8X1"/>
<reference evidence="3 4" key="1">
    <citation type="submission" date="2014-05" db="EMBL/GenBank/DDBJ databases">
        <title>Draft Genome Sequence of Nitratireductor basaltis Strain UMTGB225, A Marine Bacterium Isolated from Green Barrel Tunicate.</title>
        <authorList>
            <person name="Gan H.Y."/>
        </authorList>
    </citation>
    <scope>NUCLEOTIDE SEQUENCE [LARGE SCALE GENOMIC DNA]</scope>
    <source>
        <strain evidence="3 4">UMTGB225</strain>
    </source>
</reference>
<dbReference type="InterPro" id="IPR029065">
    <property type="entry name" value="Enolase_C-like"/>
</dbReference>
<dbReference type="InterPro" id="IPR029017">
    <property type="entry name" value="Enolase-like_N"/>
</dbReference>
<protein>
    <submittedName>
        <fullName evidence="3">Mandelate racemase/muconate lactonizing enzyme</fullName>
    </submittedName>
</protein>
<dbReference type="SMART" id="SM00922">
    <property type="entry name" value="MR_MLE"/>
    <property type="match status" value="1"/>
</dbReference>
<dbReference type="EMBL" id="JMQM01000001">
    <property type="protein sequence ID" value="KFB09407.1"/>
    <property type="molecule type" value="Genomic_DNA"/>
</dbReference>
<dbReference type="eggNOG" id="COG4948">
    <property type="taxonomic scope" value="Bacteria"/>
</dbReference>
<dbReference type="PANTHER" id="PTHR48080:SF2">
    <property type="entry name" value="D-GALACTONATE DEHYDRATASE"/>
    <property type="match status" value="1"/>
</dbReference>
<proteinExistence type="predicted"/>
<name>A0A084U8X1_9HYPH</name>
<dbReference type="GO" id="GO:0016829">
    <property type="term" value="F:lyase activity"/>
    <property type="evidence" value="ECO:0007669"/>
    <property type="project" value="UniProtKB-KW"/>
</dbReference>
<dbReference type="SUPFAM" id="SSF54826">
    <property type="entry name" value="Enolase N-terminal domain-like"/>
    <property type="match status" value="1"/>
</dbReference>
<dbReference type="PANTHER" id="PTHR48080">
    <property type="entry name" value="D-GALACTONATE DEHYDRATASE-RELATED"/>
    <property type="match status" value="1"/>
</dbReference>
<accession>A0A084U8X1</accession>
<dbReference type="SFLD" id="SFLDG00179">
    <property type="entry name" value="mandelate_racemase"/>
    <property type="match status" value="1"/>
</dbReference>
<comment type="caution">
    <text evidence="3">The sequence shown here is derived from an EMBL/GenBank/DDBJ whole genome shotgun (WGS) entry which is preliminary data.</text>
</comment>
<dbReference type="Proteomes" id="UP000053675">
    <property type="component" value="Unassembled WGS sequence"/>
</dbReference>
<keyword evidence="4" id="KW-1185">Reference proteome</keyword>
<evidence type="ECO:0000313" key="4">
    <source>
        <dbReference type="Proteomes" id="UP000053675"/>
    </source>
</evidence>
<dbReference type="InterPro" id="IPR013342">
    <property type="entry name" value="Mandelate_racemase_C"/>
</dbReference>
<dbReference type="STRING" id="472175.EL18_00422"/>
<dbReference type="SUPFAM" id="SSF51604">
    <property type="entry name" value="Enolase C-terminal domain-like"/>
    <property type="match status" value="1"/>
</dbReference>
<organism evidence="3 4">
    <name type="scientific">Nitratireductor basaltis</name>
    <dbReference type="NCBI Taxonomy" id="472175"/>
    <lineage>
        <taxon>Bacteria</taxon>
        <taxon>Pseudomonadati</taxon>
        <taxon>Pseudomonadota</taxon>
        <taxon>Alphaproteobacteria</taxon>
        <taxon>Hyphomicrobiales</taxon>
        <taxon>Phyllobacteriaceae</taxon>
        <taxon>Nitratireductor</taxon>
    </lineage>
</organism>
<evidence type="ECO:0000259" key="2">
    <source>
        <dbReference type="SMART" id="SM00922"/>
    </source>
</evidence>
<evidence type="ECO:0000313" key="3">
    <source>
        <dbReference type="EMBL" id="KFB09407.1"/>
    </source>
</evidence>
<gene>
    <name evidence="3" type="ORF">EL18_00422</name>
</gene>
<dbReference type="PATRIC" id="fig|472175.3.peg.436"/>